<dbReference type="InterPro" id="IPR013087">
    <property type="entry name" value="Znf_C2H2_type"/>
</dbReference>
<reference evidence="10 11" key="1">
    <citation type="submission" date="2016-12" db="EMBL/GenBank/DDBJ databases">
        <title>The genomes of Aspergillus section Nigri reveals drivers in fungal speciation.</title>
        <authorList>
            <consortium name="DOE Joint Genome Institute"/>
            <person name="Vesth T.C."/>
            <person name="Nybo J."/>
            <person name="Theobald S."/>
            <person name="Brandl J."/>
            <person name="Frisvad J.C."/>
            <person name="Nielsen K.F."/>
            <person name="Lyhne E.K."/>
            <person name="Kogle M.E."/>
            <person name="Kuo A."/>
            <person name="Riley R."/>
            <person name="Clum A."/>
            <person name="Nolan M."/>
            <person name="Lipzen A."/>
            <person name="Salamov A."/>
            <person name="Henrissat B."/>
            <person name="Wiebenga A."/>
            <person name="De Vries R.P."/>
            <person name="Grigoriev I.V."/>
            <person name="Mortensen U.H."/>
            <person name="Andersen M.R."/>
            <person name="Baker S.E."/>
        </authorList>
    </citation>
    <scope>NUCLEOTIDE SEQUENCE [LARGE SCALE GENOMIC DNA]</scope>
    <source>
        <strain evidence="10 11">CBS 117.55</strain>
    </source>
</reference>
<feature type="compositionally biased region" description="Low complexity" evidence="8">
    <location>
        <begin position="577"/>
        <end position="594"/>
    </location>
</feature>
<organism evidence="10 11">
    <name type="scientific">Aspergillus heteromorphus CBS 117.55</name>
    <dbReference type="NCBI Taxonomy" id="1448321"/>
    <lineage>
        <taxon>Eukaryota</taxon>
        <taxon>Fungi</taxon>
        <taxon>Dikarya</taxon>
        <taxon>Ascomycota</taxon>
        <taxon>Pezizomycotina</taxon>
        <taxon>Eurotiomycetes</taxon>
        <taxon>Eurotiomycetidae</taxon>
        <taxon>Eurotiales</taxon>
        <taxon>Aspergillaceae</taxon>
        <taxon>Aspergillus</taxon>
        <taxon>Aspergillus subgen. Circumdati</taxon>
    </lineage>
</organism>
<feature type="compositionally biased region" description="Low complexity" evidence="8">
    <location>
        <begin position="456"/>
        <end position="467"/>
    </location>
</feature>
<dbReference type="GO" id="GO:0008270">
    <property type="term" value="F:zinc ion binding"/>
    <property type="evidence" value="ECO:0007669"/>
    <property type="project" value="UniProtKB-KW"/>
</dbReference>
<feature type="region of interest" description="Disordered" evidence="8">
    <location>
        <begin position="533"/>
        <end position="655"/>
    </location>
</feature>
<feature type="compositionally biased region" description="Basic and acidic residues" evidence="8">
    <location>
        <begin position="938"/>
        <end position="948"/>
    </location>
</feature>
<sequence>MADPNPIIDLTGSSPEPGSGSEWGADESEYLLSSALSQANTIKSALQRISEGSDKSLTGSGSQASSEAQFERGPHEAEHLRSLAQPQGNIPEADPRNPFEEIDKCMAELGYRNLDSGHQESPETQLDWASSEIEYLLSLAQPQGNIPEADPQNPFEEIDKCMTELGYRNLGSGHQESPETQLDWASSEIEYLLSLAQPQGNIPKADPQHPSEGNDKGSAHNRPSTPKPPSNHSWPAESEVSISPATLRREEAAAAFRNDFDVFLDNEYLCSPLNDLFQDINTPDTGRVYENYRIPGGDTPDPAQALQPTSFDAVIDQASWDLVHGWDSVYGTNQPSFERLSDAELGISPSVLQNIWDCHFNLDSPTSTAPPILRIEDPLSTSRSYSVVAHPPSPPRLTGAQRSQSADPPARSVARTASESPFDIRGQQSSHGPGIAASGATNLSQRAPQGDDGSAEPEASSSSGSSASPPPKATKSQRTRASNALARAEASTGPVSSARRSRLIGFRRSQSTDAPARAEAITASDPLLSRLANRPRLTRSQVSLPNQARARATTGGPLGSDPVSIRSLMSQSGDSLARAAAEATTPSETSATRPITIRFRRSQANDGPARAEATTASDPLAIHSRSIGSRISRSNDSSARARATTGSTLWASRPSLSSSRRSRLISLLAENEAIMTSSPSASRPRSSGSQRPRLCDLLTAEIENQAILASSPSASPPRSTESGISRSNDSSHRARATTGSGPSASHSRSIKSRLSQLDNLLAETNAVVSRLLASSSRSNESRTSQADNGLARPQAITAAARPVSSRWSTSRGLQSDDGPVRPEVITISSPEAAPAAEVSGSSGNDDSNSPKVATPPEEVNTSASDASSGISQYEFYTENMNETAPFKCPVPRCKYKGTFKKKASLRTHIREQHTRRGPKFQCPVEGCRATRIRKADMTRHLKKDHPEPDPGVPVRTVRPPKRRILTLRPPARRALTLRPPAHPPTLNPPVDDSPPPRSARGRQNSKKK</sequence>
<feature type="compositionally biased region" description="Polar residues" evidence="8">
    <location>
        <begin position="55"/>
        <end position="68"/>
    </location>
</feature>
<feature type="compositionally biased region" description="Low complexity" evidence="8">
    <location>
        <begin position="12"/>
        <end position="23"/>
    </location>
</feature>
<feature type="compositionally biased region" description="Low complexity" evidence="8">
    <location>
        <begin position="828"/>
        <end position="849"/>
    </location>
</feature>
<evidence type="ECO:0000256" key="8">
    <source>
        <dbReference type="SAM" id="MobiDB-lite"/>
    </source>
</evidence>
<dbReference type="InterPro" id="IPR051061">
    <property type="entry name" value="Zinc_finger_trans_reg"/>
</dbReference>
<keyword evidence="6" id="KW-0804">Transcription</keyword>
<evidence type="ECO:0000313" key="10">
    <source>
        <dbReference type="EMBL" id="PWY91260.1"/>
    </source>
</evidence>
<dbReference type="PANTHER" id="PTHR46179:SF13">
    <property type="entry name" value="C2H2-TYPE DOMAIN-CONTAINING PROTEIN"/>
    <property type="match status" value="1"/>
</dbReference>
<evidence type="ECO:0000313" key="11">
    <source>
        <dbReference type="Proteomes" id="UP000247233"/>
    </source>
</evidence>
<comment type="caution">
    <text evidence="10">The sequence shown here is derived from an EMBL/GenBank/DDBJ whole genome shotgun (WGS) entry which is preliminary data.</text>
</comment>
<feature type="domain" description="C2H2-type" evidence="9">
    <location>
        <begin position="886"/>
        <end position="913"/>
    </location>
</feature>
<feature type="compositionally biased region" description="Low complexity" evidence="8">
    <location>
        <begin position="621"/>
        <end position="643"/>
    </location>
</feature>
<dbReference type="VEuPathDB" id="FungiDB:BO70DRAFT_349728"/>
<feature type="region of interest" description="Disordered" evidence="8">
    <location>
        <begin position="384"/>
        <end position="518"/>
    </location>
</feature>
<evidence type="ECO:0000256" key="4">
    <source>
        <dbReference type="ARBA" id="ARBA00022833"/>
    </source>
</evidence>
<feature type="compositionally biased region" description="Low complexity" evidence="8">
    <location>
        <begin position="709"/>
        <end position="719"/>
    </location>
</feature>
<dbReference type="RefSeq" id="XP_025403703.1">
    <property type="nucleotide sequence ID" value="XM_025541659.1"/>
</dbReference>
<accession>A0A317X3Y0</accession>
<dbReference type="Gene3D" id="3.30.160.60">
    <property type="entry name" value="Classic Zinc Finger"/>
    <property type="match status" value="1"/>
</dbReference>
<dbReference type="PANTHER" id="PTHR46179">
    <property type="entry name" value="ZINC FINGER PROTEIN"/>
    <property type="match status" value="1"/>
</dbReference>
<feature type="region of interest" description="Disordered" evidence="8">
    <location>
        <begin position="938"/>
        <end position="1008"/>
    </location>
</feature>
<feature type="region of interest" description="Disordered" evidence="8">
    <location>
        <begin position="199"/>
        <end position="241"/>
    </location>
</feature>
<dbReference type="GO" id="GO:0005634">
    <property type="term" value="C:nucleus"/>
    <property type="evidence" value="ECO:0007669"/>
    <property type="project" value="UniProtKB-SubCell"/>
</dbReference>
<feature type="compositionally biased region" description="Basic and acidic residues" evidence="8">
    <location>
        <begin position="69"/>
        <end position="81"/>
    </location>
</feature>
<keyword evidence="5" id="KW-0805">Transcription regulation</keyword>
<proteinExistence type="predicted"/>
<feature type="compositionally biased region" description="Basic residues" evidence="8">
    <location>
        <begin position="999"/>
        <end position="1008"/>
    </location>
</feature>
<evidence type="ECO:0000256" key="3">
    <source>
        <dbReference type="ARBA" id="ARBA00022771"/>
    </source>
</evidence>
<keyword evidence="11" id="KW-1185">Reference proteome</keyword>
<dbReference type="EMBL" id="MSFL01000002">
    <property type="protein sequence ID" value="PWY91260.1"/>
    <property type="molecule type" value="Genomic_DNA"/>
</dbReference>
<feature type="compositionally biased region" description="Polar residues" evidence="8">
    <location>
        <begin position="737"/>
        <end position="751"/>
    </location>
</feature>
<feature type="region of interest" description="Disordered" evidence="8">
    <location>
        <begin position="47"/>
        <end position="99"/>
    </location>
</feature>
<dbReference type="SMART" id="SM00355">
    <property type="entry name" value="ZnF_C2H2"/>
    <property type="match status" value="2"/>
</dbReference>
<keyword evidence="2" id="KW-0479">Metal-binding</keyword>
<feature type="region of interest" description="Disordered" evidence="8">
    <location>
        <begin position="1"/>
        <end position="26"/>
    </location>
</feature>
<dbReference type="Proteomes" id="UP000247233">
    <property type="component" value="Unassembled WGS sequence"/>
</dbReference>
<feature type="compositionally biased region" description="Low complexity" evidence="8">
    <location>
        <begin position="966"/>
        <end position="979"/>
    </location>
</feature>
<feature type="region of interest" description="Disordered" evidence="8">
    <location>
        <begin position="772"/>
        <end position="866"/>
    </location>
</feature>
<keyword evidence="3" id="KW-0863">Zinc-finger</keyword>
<keyword evidence="4" id="KW-0862">Zinc</keyword>
<keyword evidence="7" id="KW-0539">Nucleus</keyword>
<gene>
    <name evidence="10" type="ORF">BO70DRAFT_349728</name>
</gene>
<evidence type="ECO:0000256" key="7">
    <source>
        <dbReference type="ARBA" id="ARBA00023242"/>
    </source>
</evidence>
<evidence type="ECO:0000256" key="2">
    <source>
        <dbReference type="ARBA" id="ARBA00022723"/>
    </source>
</evidence>
<protein>
    <recommendedName>
        <fullName evidence="9">C2H2-type domain-containing protein</fullName>
    </recommendedName>
</protein>
<dbReference type="GeneID" id="37063896"/>
<feature type="domain" description="C2H2-type" evidence="9">
    <location>
        <begin position="920"/>
        <end position="945"/>
    </location>
</feature>
<dbReference type="AlphaFoldDB" id="A0A317X3Y0"/>
<dbReference type="GO" id="GO:0006357">
    <property type="term" value="P:regulation of transcription by RNA polymerase II"/>
    <property type="evidence" value="ECO:0007669"/>
    <property type="project" value="TreeGrafter"/>
</dbReference>
<evidence type="ECO:0000256" key="1">
    <source>
        <dbReference type="ARBA" id="ARBA00004123"/>
    </source>
</evidence>
<evidence type="ECO:0000259" key="9">
    <source>
        <dbReference type="SMART" id="SM00355"/>
    </source>
</evidence>
<evidence type="ECO:0000256" key="5">
    <source>
        <dbReference type="ARBA" id="ARBA00023015"/>
    </source>
</evidence>
<evidence type="ECO:0000256" key="6">
    <source>
        <dbReference type="ARBA" id="ARBA00023163"/>
    </source>
</evidence>
<feature type="compositionally biased region" description="Pro residues" evidence="8">
    <location>
        <begin position="980"/>
        <end position="997"/>
    </location>
</feature>
<name>A0A317X3Y0_9EURO</name>
<comment type="subcellular location">
    <subcellularLocation>
        <location evidence="1">Nucleus</location>
    </subcellularLocation>
</comment>
<feature type="region of interest" description="Disordered" evidence="8">
    <location>
        <begin position="707"/>
        <end position="751"/>
    </location>
</feature>
<feature type="compositionally biased region" description="Basic and acidic residues" evidence="8">
    <location>
        <begin position="206"/>
        <end position="218"/>
    </location>
</feature>